<dbReference type="EMBL" id="LT840184">
    <property type="protein sequence ID" value="SMF83820.1"/>
    <property type="molecule type" value="Genomic_DNA"/>
</dbReference>
<evidence type="ECO:0000313" key="3">
    <source>
        <dbReference type="Proteomes" id="UP000192940"/>
    </source>
</evidence>
<name>A0A1X7HC95_9BACL</name>
<gene>
    <name evidence="2" type="ORF">SAMN05661091_2463</name>
</gene>
<evidence type="ECO:0000259" key="1">
    <source>
        <dbReference type="Pfam" id="PF07833"/>
    </source>
</evidence>
<sequence>MWGWGGNKRFALGVPRNSIDGIVYTPQRMQTPINVTINGELLTSSFPSIMSNSQITIPLKDTAKALRAELVITPSSSDTAKTLYTIKHNQTSASFRINQLQGEVNGKKVTLSSPPYITPGAIMIPVSLLKQMGLEVTWNSKLSELSISSK</sequence>
<organism evidence="2 3">
    <name type="scientific">Paenibacillus uliginis N3/975</name>
    <dbReference type="NCBI Taxonomy" id="1313296"/>
    <lineage>
        <taxon>Bacteria</taxon>
        <taxon>Bacillati</taxon>
        <taxon>Bacillota</taxon>
        <taxon>Bacilli</taxon>
        <taxon>Bacillales</taxon>
        <taxon>Paenibacillaceae</taxon>
        <taxon>Paenibacillus</taxon>
    </lineage>
</organism>
<dbReference type="SUPFAM" id="SSF55383">
    <property type="entry name" value="Copper amine oxidase, domain N"/>
    <property type="match status" value="1"/>
</dbReference>
<feature type="domain" description="Copper amine oxidase-like N-terminal" evidence="1">
    <location>
        <begin position="36"/>
        <end position="146"/>
    </location>
</feature>
<reference evidence="3" key="1">
    <citation type="submission" date="2017-04" db="EMBL/GenBank/DDBJ databases">
        <authorList>
            <person name="Varghese N."/>
            <person name="Submissions S."/>
        </authorList>
    </citation>
    <scope>NUCLEOTIDE SEQUENCE [LARGE SCALE GENOMIC DNA]</scope>
    <source>
        <strain evidence="3">N3/975</strain>
    </source>
</reference>
<dbReference type="AlphaFoldDB" id="A0A1X7HC95"/>
<evidence type="ECO:0000313" key="2">
    <source>
        <dbReference type="EMBL" id="SMF83820.1"/>
    </source>
</evidence>
<dbReference type="InterPro" id="IPR036582">
    <property type="entry name" value="Mao_N_sf"/>
</dbReference>
<dbReference type="Gene3D" id="3.30.457.10">
    <property type="entry name" value="Copper amine oxidase-like, N-terminal domain"/>
    <property type="match status" value="1"/>
</dbReference>
<dbReference type="STRING" id="1313296.SAMN05661091_2463"/>
<accession>A0A1X7HC95</accession>
<dbReference type="Proteomes" id="UP000192940">
    <property type="component" value="Chromosome I"/>
</dbReference>
<proteinExistence type="predicted"/>
<dbReference type="InterPro" id="IPR012854">
    <property type="entry name" value="Cu_amine_oxidase-like_N"/>
</dbReference>
<keyword evidence="3" id="KW-1185">Reference proteome</keyword>
<protein>
    <submittedName>
        <fullName evidence="2">Copper amine oxidase N-terminal domain-containing protein</fullName>
    </submittedName>
</protein>
<dbReference type="Pfam" id="PF07833">
    <property type="entry name" value="Cu_amine_oxidN1"/>
    <property type="match status" value="1"/>
</dbReference>